<dbReference type="AlphaFoldDB" id="A0A4R2LIB3"/>
<dbReference type="UniPathway" id="UPA00219"/>
<evidence type="ECO:0000259" key="13">
    <source>
        <dbReference type="Pfam" id="PF02875"/>
    </source>
</evidence>
<dbReference type="GO" id="GO:0051301">
    <property type="term" value="P:cell division"/>
    <property type="evidence" value="ECO:0007669"/>
    <property type="project" value="UniProtKB-KW"/>
</dbReference>
<dbReference type="EC" id="6.3.2.10" evidence="10 11"/>
<keyword evidence="9 10" id="KW-0961">Cell wall biogenesis/degradation</keyword>
<evidence type="ECO:0000256" key="6">
    <source>
        <dbReference type="ARBA" id="ARBA00022960"/>
    </source>
</evidence>
<dbReference type="InterPro" id="IPR004101">
    <property type="entry name" value="Mur_ligase_C"/>
</dbReference>
<feature type="domain" description="Mur ligase central" evidence="14">
    <location>
        <begin position="109"/>
        <end position="295"/>
    </location>
</feature>
<comment type="subcellular location">
    <subcellularLocation>
        <location evidence="10 11">Cytoplasm</location>
    </subcellularLocation>
</comment>
<keyword evidence="4 10" id="KW-0547">Nucleotide-binding</keyword>
<keyword evidence="5 10" id="KW-0067">ATP-binding</keyword>
<keyword evidence="6 10" id="KW-0133">Cell shape</keyword>
<dbReference type="Proteomes" id="UP000295711">
    <property type="component" value="Unassembled WGS sequence"/>
</dbReference>
<dbReference type="InterPro" id="IPR000713">
    <property type="entry name" value="Mur_ligase_N"/>
</dbReference>
<evidence type="ECO:0000256" key="11">
    <source>
        <dbReference type="RuleBase" id="RU004136"/>
    </source>
</evidence>
<keyword evidence="8 10" id="KW-0131">Cell cycle</keyword>
<evidence type="ECO:0000256" key="9">
    <source>
        <dbReference type="ARBA" id="ARBA00023316"/>
    </source>
</evidence>
<keyword evidence="7 10" id="KW-0573">Peptidoglycan synthesis</keyword>
<dbReference type="PANTHER" id="PTHR43024">
    <property type="entry name" value="UDP-N-ACETYLMURAMOYL-TRIPEPTIDE--D-ALANYL-D-ALANINE LIGASE"/>
    <property type="match status" value="1"/>
</dbReference>
<comment type="pathway">
    <text evidence="10 11">Cell wall biogenesis; peptidoglycan biosynthesis.</text>
</comment>
<dbReference type="GO" id="GO:0009252">
    <property type="term" value="P:peptidoglycan biosynthetic process"/>
    <property type="evidence" value="ECO:0007669"/>
    <property type="project" value="UniProtKB-UniRule"/>
</dbReference>
<evidence type="ECO:0000256" key="4">
    <source>
        <dbReference type="ARBA" id="ARBA00022741"/>
    </source>
</evidence>
<evidence type="ECO:0000259" key="14">
    <source>
        <dbReference type="Pfam" id="PF08245"/>
    </source>
</evidence>
<organism evidence="15 16">
    <name type="scientific">Frisingicoccus caecimuris</name>
    <dbReference type="NCBI Taxonomy" id="1796636"/>
    <lineage>
        <taxon>Bacteria</taxon>
        <taxon>Bacillati</taxon>
        <taxon>Bacillota</taxon>
        <taxon>Clostridia</taxon>
        <taxon>Lachnospirales</taxon>
        <taxon>Lachnospiraceae</taxon>
        <taxon>Frisingicoccus</taxon>
    </lineage>
</organism>
<feature type="domain" description="Mur ligase N-terminal catalytic" evidence="12">
    <location>
        <begin position="26"/>
        <end position="99"/>
    </location>
</feature>
<keyword evidence="3 10" id="KW-0132">Cell division</keyword>
<evidence type="ECO:0000256" key="1">
    <source>
        <dbReference type="ARBA" id="ARBA00022490"/>
    </source>
</evidence>
<gene>
    <name evidence="10" type="primary">murF</name>
    <name evidence="15" type="ORF">EV212_102321</name>
</gene>
<name>A0A4R2LIB3_9FIRM</name>
<evidence type="ECO:0000256" key="3">
    <source>
        <dbReference type="ARBA" id="ARBA00022618"/>
    </source>
</evidence>
<dbReference type="GO" id="GO:0008766">
    <property type="term" value="F:UDP-N-acetylmuramoylalanyl-D-glutamyl-2,6-diaminopimelate-D-alanyl-D-alanine ligase activity"/>
    <property type="evidence" value="ECO:0007669"/>
    <property type="project" value="RHEA"/>
</dbReference>
<dbReference type="InterPro" id="IPR051046">
    <property type="entry name" value="MurCDEF_CellWall_CoF430Synth"/>
</dbReference>
<dbReference type="InterPro" id="IPR035911">
    <property type="entry name" value="MurE/MurF_N"/>
</dbReference>
<proteinExistence type="inferred from homology"/>
<dbReference type="InterPro" id="IPR036565">
    <property type="entry name" value="Mur-like_cat_sf"/>
</dbReference>
<dbReference type="SUPFAM" id="SSF63418">
    <property type="entry name" value="MurE/MurF N-terminal domain"/>
    <property type="match status" value="1"/>
</dbReference>
<dbReference type="InterPro" id="IPR005863">
    <property type="entry name" value="UDP-N-AcMur_synth"/>
</dbReference>
<comment type="catalytic activity">
    <reaction evidence="10 11">
        <text>D-alanyl-D-alanine + UDP-N-acetyl-alpha-D-muramoyl-L-alanyl-gamma-D-glutamyl-meso-2,6-diaminopimelate + ATP = UDP-N-acetyl-alpha-D-muramoyl-L-alanyl-gamma-D-glutamyl-meso-2,6-diaminopimeloyl-D-alanyl-D-alanine + ADP + phosphate + H(+)</text>
        <dbReference type="Rhea" id="RHEA:28374"/>
        <dbReference type="ChEBI" id="CHEBI:15378"/>
        <dbReference type="ChEBI" id="CHEBI:30616"/>
        <dbReference type="ChEBI" id="CHEBI:43474"/>
        <dbReference type="ChEBI" id="CHEBI:57822"/>
        <dbReference type="ChEBI" id="CHEBI:61386"/>
        <dbReference type="ChEBI" id="CHEBI:83905"/>
        <dbReference type="ChEBI" id="CHEBI:456216"/>
        <dbReference type="EC" id="6.3.2.10"/>
    </reaction>
</comment>
<dbReference type="GO" id="GO:0071555">
    <property type="term" value="P:cell wall organization"/>
    <property type="evidence" value="ECO:0007669"/>
    <property type="project" value="UniProtKB-KW"/>
</dbReference>
<dbReference type="EMBL" id="SLXA01000002">
    <property type="protein sequence ID" value="TCO86003.1"/>
    <property type="molecule type" value="Genomic_DNA"/>
</dbReference>
<keyword evidence="16" id="KW-1185">Reference proteome</keyword>
<evidence type="ECO:0000256" key="10">
    <source>
        <dbReference type="HAMAP-Rule" id="MF_02019"/>
    </source>
</evidence>
<evidence type="ECO:0000259" key="12">
    <source>
        <dbReference type="Pfam" id="PF01225"/>
    </source>
</evidence>
<keyword evidence="1 10" id="KW-0963">Cytoplasm</keyword>
<protein>
    <recommendedName>
        <fullName evidence="10 11">UDP-N-acetylmuramoyl-tripeptide--D-alanyl-D-alanine ligase</fullName>
        <ecNumber evidence="10 11">6.3.2.10</ecNumber>
    </recommendedName>
    <alternativeName>
        <fullName evidence="10">D-alanyl-D-alanine-adding enzyme</fullName>
    </alternativeName>
</protein>
<feature type="domain" description="Mur ligase C-terminal" evidence="13">
    <location>
        <begin position="319"/>
        <end position="443"/>
    </location>
</feature>
<evidence type="ECO:0000256" key="2">
    <source>
        <dbReference type="ARBA" id="ARBA00022598"/>
    </source>
</evidence>
<comment type="similarity">
    <text evidence="10">Belongs to the MurCDEF family. MurF subfamily.</text>
</comment>
<evidence type="ECO:0000256" key="7">
    <source>
        <dbReference type="ARBA" id="ARBA00022984"/>
    </source>
</evidence>
<dbReference type="NCBIfam" id="TIGR01143">
    <property type="entry name" value="murF"/>
    <property type="match status" value="1"/>
</dbReference>
<dbReference type="SUPFAM" id="SSF53623">
    <property type="entry name" value="MurD-like peptide ligases, catalytic domain"/>
    <property type="match status" value="1"/>
</dbReference>
<dbReference type="HAMAP" id="MF_02019">
    <property type="entry name" value="MurF"/>
    <property type="match status" value="1"/>
</dbReference>
<dbReference type="GO" id="GO:0005524">
    <property type="term" value="F:ATP binding"/>
    <property type="evidence" value="ECO:0007669"/>
    <property type="project" value="UniProtKB-UniRule"/>
</dbReference>
<dbReference type="InterPro" id="IPR036615">
    <property type="entry name" value="Mur_ligase_C_dom_sf"/>
</dbReference>
<accession>A0A4R2LIB3</accession>
<evidence type="ECO:0000256" key="8">
    <source>
        <dbReference type="ARBA" id="ARBA00023306"/>
    </source>
</evidence>
<keyword evidence="2 10" id="KW-0436">Ligase</keyword>
<feature type="binding site" evidence="10">
    <location>
        <begin position="111"/>
        <end position="117"/>
    </location>
    <ligand>
        <name>ATP</name>
        <dbReference type="ChEBI" id="CHEBI:30616"/>
    </ligand>
</feature>
<dbReference type="GO" id="GO:0005737">
    <property type="term" value="C:cytoplasm"/>
    <property type="evidence" value="ECO:0007669"/>
    <property type="project" value="UniProtKB-SubCell"/>
</dbReference>
<comment type="function">
    <text evidence="10 11">Involved in cell wall formation. Catalyzes the final step in the synthesis of UDP-N-acetylmuramoyl-pentapeptide, the precursor of murein.</text>
</comment>
<dbReference type="Pfam" id="PF02875">
    <property type="entry name" value="Mur_ligase_C"/>
    <property type="match status" value="1"/>
</dbReference>
<evidence type="ECO:0000313" key="16">
    <source>
        <dbReference type="Proteomes" id="UP000295711"/>
    </source>
</evidence>
<dbReference type="SUPFAM" id="SSF53244">
    <property type="entry name" value="MurD-like peptide ligases, peptide-binding domain"/>
    <property type="match status" value="1"/>
</dbReference>
<dbReference type="GO" id="GO:0008360">
    <property type="term" value="P:regulation of cell shape"/>
    <property type="evidence" value="ECO:0007669"/>
    <property type="project" value="UniProtKB-KW"/>
</dbReference>
<dbReference type="InterPro" id="IPR013221">
    <property type="entry name" value="Mur_ligase_cen"/>
</dbReference>
<evidence type="ECO:0000313" key="15">
    <source>
        <dbReference type="EMBL" id="TCO86003.1"/>
    </source>
</evidence>
<dbReference type="Pfam" id="PF01225">
    <property type="entry name" value="Mur_ligase"/>
    <property type="match status" value="1"/>
</dbReference>
<dbReference type="GO" id="GO:0047480">
    <property type="term" value="F:UDP-N-acetylmuramoyl-tripeptide-D-alanyl-D-alanine ligase activity"/>
    <property type="evidence" value="ECO:0007669"/>
    <property type="project" value="UniProtKB-UniRule"/>
</dbReference>
<sequence length="462" mass="50245">MEAMTAEEIVKAVGGTLLSGNPETVIEHICIDSREASEGSLFVPIIGEKVDAHKFIAQVLDHGAAGVFMSHGDVIDSDKVHILVKDTVKALGDLSAHYRRKFRMPIVGITGSVGKTSTKEMISAALETGFHIMKTAGNQNSQIGVPLTLFRMEAGQELAVVEMGISEFGEMENLVRFVEPDVAVVTNIGEAHIAQFGKKENTMREKLKIAMNFTEKQRIFLNGDDPLLRQAAGTMKCPVTLFGTSEECDYRAENIHIEDGKNCFTLVYPEGREDVVIQQLGLHNVQNALVAIAIARHFGIEPAVAKRGLNEYAGIPMRQQINHLLHGIKVIDDTYNASPASVKSGVDVLMQLDNPGRKIAVLADILELGDASWQCHYDTGMAISEEKLHMVVTVGQEMKALAKAIIDSGAGIAVCSVDTNEEAIQWLFENVSDGDAILVKGSRGMHEEEVVKALREKYGAKA</sequence>
<evidence type="ECO:0000256" key="5">
    <source>
        <dbReference type="ARBA" id="ARBA00022840"/>
    </source>
</evidence>
<dbReference type="Gene3D" id="3.40.1190.10">
    <property type="entry name" value="Mur-like, catalytic domain"/>
    <property type="match status" value="1"/>
</dbReference>
<reference evidence="15 16" key="1">
    <citation type="submission" date="2019-03" db="EMBL/GenBank/DDBJ databases">
        <title>Genomic Encyclopedia of Type Strains, Phase IV (KMG-IV): sequencing the most valuable type-strain genomes for metagenomic binning, comparative biology and taxonomic classification.</title>
        <authorList>
            <person name="Goeker M."/>
        </authorList>
    </citation>
    <scope>NUCLEOTIDE SEQUENCE [LARGE SCALE GENOMIC DNA]</scope>
    <source>
        <strain evidence="15 16">DSM 28559</strain>
    </source>
</reference>
<comment type="caution">
    <text evidence="15">The sequence shown here is derived from an EMBL/GenBank/DDBJ whole genome shotgun (WGS) entry which is preliminary data.</text>
</comment>
<dbReference type="PANTHER" id="PTHR43024:SF1">
    <property type="entry name" value="UDP-N-ACETYLMURAMOYL-TRIPEPTIDE--D-ALANYL-D-ALANINE LIGASE"/>
    <property type="match status" value="1"/>
</dbReference>
<dbReference type="Gene3D" id="3.40.1390.10">
    <property type="entry name" value="MurE/MurF, N-terminal domain"/>
    <property type="match status" value="1"/>
</dbReference>
<dbReference type="Gene3D" id="3.90.190.20">
    <property type="entry name" value="Mur ligase, C-terminal domain"/>
    <property type="match status" value="1"/>
</dbReference>
<dbReference type="Pfam" id="PF08245">
    <property type="entry name" value="Mur_ligase_M"/>
    <property type="match status" value="1"/>
</dbReference>